<evidence type="ECO:0000313" key="3">
    <source>
        <dbReference type="Proteomes" id="UP001213771"/>
    </source>
</evidence>
<dbReference type="GO" id="GO:0004519">
    <property type="term" value="F:endonuclease activity"/>
    <property type="evidence" value="ECO:0007669"/>
    <property type="project" value="UniProtKB-KW"/>
</dbReference>
<keyword evidence="2" id="KW-0255">Endonuclease</keyword>
<comment type="caution">
    <text evidence="2">The sequence shown here is derived from an EMBL/GenBank/DDBJ whole genome shotgun (WGS) entry which is preliminary data.</text>
</comment>
<reference evidence="2 3" key="1">
    <citation type="submission" date="2023-02" db="EMBL/GenBank/DDBJ databases">
        <authorList>
            <person name="Olszewska D."/>
        </authorList>
    </citation>
    <scope>NUCLEOTIDE SEQUENCE [LARGE SCALE GENOMIC DNA]</scope>
    <source>
        <strain evidence="2 3">FDU301</strain>
    </source>
</reference>
<dbReference type="InterPro" id="IPR044927">
    <property type="entry name" value="Endonuclea_NS_2"/>
</dbReference>
<organism evidence="2 3">
    <name type="scientific">Priestia megaterium</name>
    <name type="common">Bacillus megaterium</name>
    <dbReference type="NCBI Taxonomy" id="1404"/>
    <lineage>
        <taxon>Bacteria</taxon>
        <taxon>Bacillati</taxon>
        <taxon>Bacillota</taxon>
        <taxon>Bacilli</taxon>
        <taxon>Bacillales</taxon>
        <taxon>Bacillaceae</taxon>
        <taxon>Priestia</taxon>
    </lineage>
</organism>
<sequence length="96" mass="10855">MSGDDGGHLISSILKGCGNLDNLVPMNSNLNRGEWKKLENTWADALELDEKVQVKITPNYKGDSIRPSSFNIRYKIGEEDWDFRRFDNVPGGILDE</sequence>
<dbReference type="InterPro" id="IPR044925">
    <property type="entry name" value="His-Me_finger_sf"/>
</dbReference>
<keyword evidence="2" id="KW-0540">Nuclease</keyword>
<dbReference type="Proteomes" id="UP001213771">
    <property type="component" value="Unassembled WGS sequence"/>
</dbReference>
<accession>A0ABD4X0I6</accession>
<evidence type="ECO:0000259" key="1">
    <source>
        <dbReference type="Pfam" id="PF13930"/>
    </source>
</evidence>
<feature type="domain" description="Type VII secretion system protein EssD-like" evidence="1">
    <location>
        <begin position="4"/>
        <end position="77"/>
    </location>
</feature>
<name>A0ABD4X0I6_PRIMG</name>
<dbReference type="SUPFAM" id="SSF54060">
    <property type="entry name" value="His-Me finger endonucleases"/>
    <property type="match status" value="1"/>
</dbReference>
<dbReference type="EMBL" id="JARAOX010000219">
    <property type="protein sequence ID" value="MDD9786060.1"/>
    <property type="molecule type" value="Genomic_DNA"/>
</dbReference>
<dbReference type="Gene3D" id="3.40.570.10">
    <property type="entry name" value="Extracellular Endonuclease, subunit A"/>
    <property type="match status" value="1"/>
</dbReference>
<dbReference type="AlphaFoldDB" id="A0ABD4X0I6"/>
<dbReference type="InterPro" id="IPR044929">
    <property type="entry name" value="DNA/RNA_non-sp_Endonuclease_sf"/>
</dbReference>
<proteinExistence type="predicted"/>
<evidence type="ECO:0000313" key="2">
    <source>
        <dbReference type="EMBL" id="MDD9786060.1"/>
    </source>
</evidence>
<gene>
    <name evidence="2" type="ORF">PVE99_27205</name>
</gene>
<dbReference type="Pfam" id="PF13930">
    <property type="entry name" value="Endonuclea_NS_2"/>
    <property type="match status" value="1"/>
</dbReference>
<keyword evidence="2" id="KW-0378">Hydrolase</keyword>
<protein>
    <submittedName>
        <fullName evidence="2">DNA/RNA non-specific endonuclease</fullName>
    </submittedName>
</protein>